<dbReference type="Proteomes" id="UP000192359">
    <property type="component" value="Unassembled WGS sequence"/>
</dbReference>
<name>A0A1Y1RMP5_9MICC</name>
<dbReference type="GO" id="GO:0004518">
    <property type="term" value="F:nuclease activity"/>
    <property type="evidence" value="ECO:0007669"/>
    <property type="project" value="InterPro"/>
</dbReference>
<dbReference type="PROSITE" id="PS50830">
    <property type="entry name" value="TNASE_3"/>
    <property type="match status" value="1"/>
</dbReference>
<dbReference type="PROSITE" id="PS01123">
    <property type="entry name" value="TNASE_1"/>
    <property type="match status" value="1"/>
</dbReference>
<feature type="chain" id="PRO_5038901905" description="TNase-like domain-containing protein" evidence="2">
    <location>
        <begin position="24"/>
        <end position="381"/>
    </location>
</feature>
<dbReference type="SMART" id="SM00318">
    <property type="entry name" value="SNc"/>
    <property type="match status" value="1"/>
</dbReference>
<organism evidence="4 5">
    <name type="scientific">Rothia nasimurium</name>
    <dbReference type="NCBI Taxonomy" id="85336"/>
    <lineage>
        <taxon>Bacteria</taxon>
        <taxon>Bacillati</taxon>
        <taxon>Actinomycetota</taxon>
        <taxon>Actinomycetes</taxon>
        <taxon>Micrococcales</taxon>
        <taxon>Micrococcaceae</taxon>
        <taxon>Rothia</taxon>
    </lineage>
</organism>
<dbReference type="InterPro" id="IPR002071">
    <property type="entry name" value="Thermonucl_AS"/>
</dbReference>
<evidence type="ECO:0000313" key="5">
    <source>
        <dbReference type="Proteomes" id="UP000192359"/>
    </source>
</evidence>
<protein>
    <recommendedName>
        <fullName evidence="3">TNase-like domain-containing protein</fullName>
    </recommendedName>
</protein>
<feature type="compositionally biased region" description="Basic and acidic residues" evidence="1">
    <location>
        <begin position="308"/>
        <end position="324"/>
    </location>
</feature>
<feature type="region of interest" description="Disordered" evidence="1">
    <location>
        <begin position="240"/>
        <end position="381"/>
    </location>
</feature>
<accession>A0A1Y1RMP5</accession>
<evidence type="ECO:0000259" key="3">
    <source>
        <dbReference type="PROSITE" id="PS50830"/>
    </source>
</evidence>
<dbReference type="InterPro" id="IPR035437">
    <property type="entry name" value="SNase_OB-fold_sf"/>
</dbReference>
<feature type="compositionally biased region" description="Low complexity" evidence="1">
    <location>
        <begin position="339"/>
        <end position="348"/>
    </location>
</feature>
<feature type="domain" description="TNase-like" evidence="3">
    <location>
        <begin position="24"/>
        <end position="157"/>
    </location>
</feature>
<dbReference type="EMBL" id="LXWF01000042">
    <property type="protein sequence ID" value="ORC15805.1"/>
    <property type="molecule type" value="Genomic_DNA"/>
</dbReference>
<evidence type="ECO:0000313" key="4">
    <source>
        <dbReference type="EMBL" id="ORC15805.1"/>
    </source>
</evidence>
<proteinExistence type="predicted"/>
<dbReference type="InterPro" id="IPR016071">
    <property type="entry name" value="Staphylococal_nuclease_OB-fold"/>
</dbReference>
<dbReference type="GO" id="GO:0003676">
    <property type="term" value="F:nucleic acid binding"/>
    <property type="evidence" value="ECO:0007669"/>
    <property type="project" value="InterPro"/>
</dbReference>
<evidence type="ECO:0000256" key="2">
    <source>
        <dbReference type="SAM" id="SignalP"/>
    </source>
</evidence>
<gene>
    <name evidence="4" type="ORF">A7979_06370</name>
</gene>
<keyword evidence="2" id="KW-0732">Signal</keyword>
<feature type="compositionally biased region" description="Basic and acidic residues" evidence="1">
    <location>
        <begin position="243"/>
        <end position="298"/>
    </location>
</feature>
<dbReference type="Pfam" id="PF00565">
    <property type="entry name" value="SNase"/>
    <property type="match status" value="1"/>
</dbReference>
<sequence length="381" mass="41249">MKAHFARTVGMVLLASLALTSCGGGDTATVKRVIDGDTIEVEYQGKDATVRLLNIDTPETKHPNQVVECLGPEASQFLTDMLPEGTPVTLEFDQEKTDKYDRLLAGVFTEDGTFVNEAIAREGLGNAIKIAPNEKFYPQILKAQEEAEAQNRGLFELGNDCSIHSAVLTVVDAIENPASPEALIEAFEVAEELLNNINNPVEFTDTDYVANLVASAGFIKLKNLLSDTIEEHRETYNSSLEEVAAKKAEEERKAEAERKAEEERQAAEEERQAAEAAEAQRVEAERLAAEQAEAERVAAEQAAAAQAEADRLAAEQAAEAERQRQAQVNQPDPAPNPAPDLNQQAPAPDSAPAPDTNPYPGYTGPRCYAPGGKSWTPCPNH</sequence>
<evidence type="ECO:0000256" key="1">
    <source>
        <dbReference type="SAM" id="MobiDB-lite"/>
    </source>
</evidence>
<feature type="signal peptide" evidence="2">
    <location>
        <begin position="1"/>
        <end position="23"/>
    </location>
</feature>
<dbReference type="SUPFAM" id="SSF50199">
    <property type="entry name" value="Staphylococcal nuclease"/>
    <property type="match status" value="1"/>
</dbReference>
<keyword evidence="5" id="KW-1185">Reference proteome</keyword>
<dbReference type="Gene3D" id="2.40.50.90">
    <property type="match status" value="1"/>
</dbReference>
<dbReference type="PROSITE" id="PS51257">
    <property type="entry name" value="PROKAR_LIPOPROTEIN"/>
    <property type="match status" value="1"/>
</dbReference>
<reference evidence="4 5" key="1">
    <citation type="submission" date="2016-05" db="EMBL/GenBank/DDBJ databases">
        <title>Draft genome sequence of a porcine commensal Rothia nasimurium.</title>
        <authorList>
            <person name="Gaiser R.A."/>
            <person name="Van Baarlen P."/>
            <person name="Wells J.M."/>
        </authorList>
    </citation>
    <scope>NUCLEOTIDE SEQUENCE [LARGE SCALE GENOMIC DNA]</scope>
    <source>
        <strain evidence="4 5">PT-32</strain>
    </source>
</reference>
<dbReference type="OrthoDB" id="5241375at2"/>
<comment type="caution">
    <text evidence="4">The sequence shown here is derived from an EMBL/GenBank/DDBJ whole genome shotgun (WGS) entry which is preliminary data.</text>
</comment>
<dbReference type="AlphaFoldDB" id="A0A1Y1RMP5"/>
<dbReference type="RefSeq" id="WP_083093060.1">
    <property type="nucleotide sequence ID" value="NZ_LXWF01000042.1"/>
</dbReference>